<keyword evidence="1" id="KW-0521">NADP</keyword>
<proteinExistence type="predicted"/>
<organism evidence="4 5">
    <name type="scientific">Eutypa lata (strain UCR-EL1)</name>
    <name type="common">Grapevine dieback disease fungus</name>
    <name type="synonym">Eutypa armeniacae</name>
    <dbReference type="NCBI Taxonomy" id="1287681"/>
    <lineage>
        <taxon>Eukaryota</taxon>
        <taxon>Fungi</taxon>
        <taxon>Dikarya</taxon>
        <taxon>Ascomycota</taxon>
        <taxon>Pezizomycotina</taxon>
        <taxon>Sordariomycetes</taxon>
        <taxon>Xylariomycetidae</taxon>
        <taxon>Xylariales</taxon>
        <taxon>Diatrypaceae</taxon>
        <taxon>Eutypa</taxon>
    </lineage>
</organism>
<dbReference type="Gene3D" id="3.40.50.720">
    <property type="entry name" value="NAD(P)-binding Rossmann-like Domain"/>
    <property type="match status" value="1"/>
</dbReference>
<evidence type="ECO:0000256" key="1">
    <source>
        <dbReference type="ARBA" id="ARBA00022857"/>
    </source>
</evidence>
<dbReference type="Proteomes" id="UP000012174">
    <property type="component" value="Unassembled WGS sequence"/>
</dbReference>
<evidence type="ECO:0000313" key="5">
    <source>
        <dbReference type="Proteomes" id="UP000012174"/>
    </source>
</evidence>
<reference evidence="5" key="1">
    <citation type="journal article" date="2013" name="Genome Announc.">
        <title>Draft genome sequence of the grapevine dieback fungus Eutypa lata UCR-EL1.</title>
        <authorList>
            <person name="Blanco-Ulate B."/>
            <person name="Rolshausen P.E."/>
            <person name="Cantu D."/>
        </authorList>
    </citation>
    <scope>NUCLEOTIDE SEQUENCE [LARGE SCALE GENOMIC DNA]</scope>
    <source>
        <strain evidence="5">UCR-EL1</strain>
    </source>
</reference>
<evidence type="ECO:0000256" key="2">
    <source>
        <dbReference type="ARBA" id="ARBA00023002"/>
    </source>
</evidence>
<protein>
    <submittedName>
        <fullName evidence="4">Putative oxidoreductase-protein</fullName>
    </submittedName>
</protein>
<sequence>MAKGYSKDQPQGFTNRIEKVAIVGAGGQMGKHLTSHLLQTGKHTVTAITRPDSTSKMPDGVHIAHVDYINDKDDDDAALVDVLRGHQALIITMSIAAPRGTAMSKLLHAAAKAGVSYVLPNWFGHDAANDSLCEDSLLRAGRDGLHAEVAGLGSDAPRLILLMCNFWYEFSLGGGPDRFGFDFAKRELVLFDEGDVPINVSTWPQSGRAVAALLSLKELPDGEDDAAPALSRFCDDNVDGGVYVASFRVSQSDMFESVKRVTGTTDSDWKIMRESAEQRWREGRAAIAKGDFAQFTKMLYSRMFVPTGDGDYESRRGLHNGILGLPVEDLDECTAVGVRMGENGEVAHSQ</sequence>
<dbReference type="Pfam" id="PF05368">
    <property type="entry name" value="NmrA"/>
    <property type="match status" value="1"/>
</dbReference>
<dbReference type="SUPFAM" id="SSF51735">
    <property type="entry name" value="NAD(P)-binding Rossmann-fold domains"/>
    <property type="match status" value="1"/>
</dbReference>
<feature type="domain" description="NmrA-like" evidence="3">
    <location>
        <begin position="18"/>
        <end position="127"/>
    </location>
</feature>
<dbReference type="EMBL" id="KB707241">
    <property type="protein sequence ID" value="EMR63326.1"/>
    <property type="molecule type" value="Genomic_DNA"/>
</dbReference>
<dbReference type="AlphaFoldDB" id="M7T0F8"/>
<dbReference type="GO" id="GO:0016491">
    <property type="term" value="F:oxidoreductase activity"/>
    <property type="evidence" value="ECO:0007669"/>
    <property type="project" value="UniProtKB-KW"/>
</dbReference>
<dbReference type="HOGENOM" id="CLU_044876_1_1_1"/>
<evidence type="ECO:0000313" key="4">
    <source>
        <dbReference type="EMBL" id="EMR63326.1"/>
    </source>
</evidence>
<gene>
    <name evidence="4" type="ORF">UCREL1_9733</name>
</gene>
<dbReference type="InterPro" id="IPR036291">
    <property type="entry name" value="NAD(P)-bd_dom_sf"/>
</dbReference>
<evidence type="ECO:0000259" key="3">
    <source>
        <dbReference type="Pfam" id="PF05368"/>
    </source>
</evidence>
<accession>M7T0F8</accession>
<dbReference type="InterPro" id="IPR008030">
    <property type="entry name" value="NmrA-like"/>
</dbReference>
<dbReference type="KEGG" id="ela:UCREL1_9733"/>
<dbReference type="PANTHER" id="PTHR47706">
    <property type="entry name" value="NMRA-LIKE FAMILY PROTEIN"/>
    <property type="match status" value="1"/>
</dbReference>
<keyword evidence="2" id="KW-0560">Oxidoreductase</keyword>
<dbReference type="OrthoDB" id="419598at2759"/>
<dbReference type="InterPro" id="IPR051609">
    <property type="entry name" value="NmrA/Isoflavone_reductase-like"/>
</dbReference>
<dbReference type="PANTHER" id="PTHR47706:SF7">
    <property type="entry name" value="CIPA-LIKE, PUTATIVE (AFU_ORTHOLOGUE AFUA_1G01630)-RELATED"/>
    <property type="match status" value="1"/>
</dbReference>
<name>M7T0F8_EUTLA</name>
<dbReference type="eggNOG" id="ENOG502QTQ8">
    <property type="taxonomic scope" value="Eukaryota"/>
</dbReference>
<keyword evidence="5" id="KW-1185">Reference proteome</keyword>
<dbReference type="OMA" id="WAITHES"/>